<comment type="caution">
    <text evidence="1">The sequence shown here is derived from an EMBL/GenBank/DDBJ whole genome shotgun (WGS) entry which is preliminary data.</text>
</comment>
<dbReference type="AlphaFoldDB" id="A0A8T2WUQ3"/>
<protein>
    <submittedName>
        <fullName evidence="1">Uncharacterized protein</fullName>
    </submittedName>
</protein>
<sequence>MIALEAPPGSHIDSACLTLGRSSYLKTLTRGSSRLALGHEQVIVEECPNDEDFEEEAIDDYTLSDEELEGGTPHVNNDDVFISSSVVVKNDDSVAAAQVPLPNSGISKLVEPIVGEMERLVLLQP</sequence>
<dbReference type="EMBL" id="JACEGQ020000017">
    <property type="protein sequence ID" value="KAH8483853.1"/>
    <property type="molecule type" value="Genomic_DNA"/>
</dbReference>
<proteinExistence type="predicted"/>
<keyword evidence="2" id="KW-1185">Reference proteome</keyword>
<evidence type="ECO:0000313" key="2">
    <source>
        <dbReference type="Proteomes" id="UP000807159"/>
    </source>
</evidence>
<organism evidence="1 2">
    <name type="scientific">Populus deltoides</name>
    <name type="common">Eastern poplar</name>
    <name type="synonym">Eastern cottonwood</name>
    <dbReference type="NCBI Taxonomy" id="3696"/>
    <lineage>
        <taxon>Eukaryota</taxon>
        <taxon>Viridiplantae</taxon>
        <taxon>Streptophyta</taxon>
        <taxon>Embryophyta</taxon>
        <taxon>Tracheophyta</taxon>
        <taxon>Spermatophyta</taxon>
        <taxon>Magnoliopsida</taxon>
        <taxon>eudicotyledons</taxon>
        <taxon>Gunneridae</taxon>
        <taxon>Pentapetalae</taxon>
        <taxon>rosids</taxon>
        <taxon>fabids</taxon>
        <taxon>Malpighiales</taxon>
        <taxon>Salicaceae</taxon>
        <taxon>Saliceae</taxon>
        <taxon>Populus</taxon>
    </lineage>
</organism>
<reference evidence="1" key="1">
    <citation type="journal article" date="2021" name="J. Hered.">
        <title>Genome Assembly of Salicaceae Populus deltoides (Eastern Cottonwood) I-69 Based on Nanopore Sequencing and Hi-C Technologies.</title>
        <authorList>
            <person name="Bai S."/>
            <person name="Wu H."/>
            <person name="Zhang J."/>
            <person name="Pan Z."/>
            <person name="Zhao W."/>
            <person name="Li Z."/>
            <person name="Tong C."/>
        </authorList>
    </citation>
    <scope>NUCLEOTIDE SEQUENCE</scope>
    <source>
        <tissue evidence="1">Leaf</tissue>
    </source>
</reference>
<gene>
    <name evidence="1" type="ORF">H0E87_028314</name>
</gene>
<accession>A0A8T2WUQ3</accession>
<name>A0A8T2WUQ3_POPDE</name>
<evidence type="ECO:0000313" key="1">
    <source>
        <dbReference type="EMBL" id="KAH8483853.1"/>
    </source>
</evidence>
<dbReference type="Proteomes" id="UP000807159">
    <property type="component" value="Chromosome 17"/>
</dbReference>